<dbReference type="VEuPathDB" id="FungiDB:MFRU_041g00230"/>
<feature type="compositionally biased region" description="Acidic residues" evidence="2">
    <location>
        <begin position="881"/>
        <end position="896"/>
    </location>
</feature>
<dbReference type="EMBL" id="VICG01000010">
    <property type="protein sequence ID" value="KAA8568093.1"/>
    <property type="molecule type" value="Genomic_DNA"/>
</dbReference>
<protein>
    <submittedName>
        <fullName evidence="3">Uncharacterized protein</fullName>
    </submittedName>
</protein>
<comment type="caution">
    <text evidence="3">The sequence shown here is derived from an EMBL/GenBank/DDBJ whole genome shotgun (WGS) entry which is preliminary data.</text>
</comment>
<evidence type="ECO:0000313" key="3">
    <source>
        <dbReference type="EMBL" id="KAA8568093.1"/>
    </source>
</evidence>
<accession>A0A5M9JIA9</accession>
<evidence type="ECO:0000256" key="2">
    <source>
        <dbReference type="SAM" id="MobiDB-lite"/>
    </source>
</evidence>
<name>A0A5M9JIA9_MONFR</name>
<evidence type="ECO:0000256" key="1">
    <source>
        <dbReference type="SAM" id="Coils"/>
    </source>
</evidence>
<sequence>MDINTSSQCNALNVSDESRCLETATSINGLFCSFHSKQCQGLYRGYKLRTARLERLDSSVPLYLANTKTSLENESFKDVTTEAECKELHDWLWTKYQLLERVIRARRLHHSRFFSQNMDYGHAKFLDQLVNQKINITKALGRLERRTAEILYKNQQWSKKKIRQEAQLWQRNWKQAKQRMEEKMRREEKKKQDMFLEKIYKEKMKEVENEKADDEMDWDPIEDELEDGRGSFIDLMRSFLWMSSEEQKPEEPPSSETKQSNEESQESARRNSIDEIASLLESSTVSKKSKKKKKKNAAAGATTSPQLTKTNKPTPKPQELPDKSLIESRQDMHDRLAHGIKIDLNDVHGVLVAGTVENPNVQKTTRTFTEYEIQRLLNEVSEIKHLLFCRLLLGHAALLPAALRADSTEAFFEDKEVSSARFERYFFRSEEEETEEQDDLETQRDDADIHEDLKAKPIDPHDVKMSLKRKKRGELPGTWRSKRELSREAAAENMLGQAPGMASSMGSILRGTEGGAIDFGDSTNSRQPRRKIRVKVCGRTIWNYPSDKAMSRGGWLHFSIIAKDSNLNTAIELCRNWNEFFELNILACWGYFPASNWASWVGNRLKQQALQLGFIMYYESSDPDAKDLSVSFSQGGRSKQTRRQHAIFQARNVICAHIKRDDQASRRFIQYLSMQSHRLVLLVRDAESGRLLVKPPEEERWLWREKSGLGRAVKNVWNVLKRIGPEFFEEMDRHRQWNFSFKDYYDVYVWDLEPGDTLAGLFNTVQQTLYRDEDSNYRDVRPGDPVQFVNQWDYLQDEESKFFYGDIDGPNQLPTEPTDSWPSNLFYNKADALEDEVLFPEERTEEASNALLAVGKKDSLRAFEEEDFSIKRFVEGTWNWESEDSETSDDAEDSEYELQSTHESPIEDDGNDEWEDVDVDNDGEEDDDREELAVEKSYKNDFPNDNLEGEFIRFIEKTTSRTFKKAWHTADATPMDMSDFFGKASTVLNFQVMGWLDVTADDVKDAQKALGKVYPFFNPEFLETEEGKEFKDSLMFNQEERAKCYPDIRTDKSTVHHPKEFYADLDKCRKKMRFIDDYTSFPLEWDITIRPIIAKLYKSGIIRSHASREASCQAFQGTEAIRPSKPDLFVDWRSVVDNLEMPEWMEDPGKIPPLINIARTFLEFQSQRQIRLVKLMERPLFLSSDGRMFTWLFVPKDLPNSEFSMHAACKNRIEPFKKQFGSNVVAKRDKYLVMGKDERELAKIAAGVTYAVQMRPWRQEVDLWRSFINVDLKFLEGLGERWWE</sequence>
<reference evidence="3 4" key="1">
    <citation type="submission" date="2019-06" db="EMBL/GenBank/DDBJ databases">
        <title>Genome Sequence of the Brown Rot Fungal Pathogen Monilinia fructicola.</title>
        <authorList>
            <person name="De Miccolis Angelini R.M."/>
            <person name="Landi L."/>
            <person name="Abate D."/>
            <person name="Pollastro S."/>
            <person name="Romanazzi G."/>
            <person name="Faretra F."/>
        </authorList>
    </citation>
    <scope>NUCLEOTIDE SEQUENCE [LARGE SCALE GENOMIC DNA]</scope>
    <source>
        <strain evidence="3 4">Mfrc123</strain>
    </source>
</reference>
<feature type="compositionally biased region" description="Polar residues" evidence="2">
    <location>
        <begin position="301"/>
        <end position="313"/>
    </location>
</feature>
<keyword evidence="1" id="KW-0175">Coiled coil</keyword>
<feature type="compositionally biased region" description="Basic residues" evidence="2">
    <location>
        <begin position="287"/>
        <end position="296"/>
    </location>
</feature>
<evidence type="ECO:0000313" key="4">
    <source>
        <dbReference type="Proteomes" id="UP000322873"/>
    </source>
</evidence>
<feature type="compositionally biased region" description="Acidic residues" evidence="2">
    <location>
        <begin position="906"/>
        <end position="930"/>
    </location>
</feature>
<proteinExistence type="predicted"/>
<organism evidence="3 4">
    <name type="scientific">Monilinia fructicola</name>
    <name type="common">Brown rot fungus</name>
    <name type="synonym">Ciboria fructicola</name>
    <dbReference type="NCBI Taxonomy" id="38448"/>
    <lineage>
        <taxon>Eukaryota</taxon>
        <taxon>Fungi</taxon>
        <taxon>Dikarya</taxon>
        <taxon>Ascomycota</taxon>
        <taxon>Pezizomycotina</taxon>
        <taxon>Leotiomycetes</taxon>
        <taxon>Helotiales</taxon>
        <taxon>Sclerotiniaceae</taxon>
        <taxon>Monilinia</taxon>
    </lineage>
</organism>
<keyword evidence="4" id="KW-1185">Reference proteome</keyword>
<feature type="coiled-coil region" evidence="1">
    <location>
        <begin position="126"/>
        <end position="217"/>
    </location>
</feature>
<gene>
    <name evidence="3" type="ORF">EYC84_008502</name>
</gene>
<dbReference type="Proteomes" id="UP000322873">
    <property type="component" value="Unassembled WGS sequence"/>
</dbReference>
<feature type="region of interest" description="Disordered" evidence="2">
    <location>
        <begin position="244"/>
        <end position="321"/>
    </location>
</feature>
<feature type="region of interest" description="Disordered" evidence="2">
    <location>
        <begin position="881"/>
        <end position="941"/>
    </location>
</feature>